<dbReference type="Proteomes" id="UP001186944">
    <property type="component" value="Unassembled WGS sequence"/>
</dbReference>
<dbReference type="AlphaFoldDB" id="A0AA88YJN8"/>
<dbReference type="PANTHER" id="PTHR34737:SF2">
    <property type="entry name" value="EF-HAND DOMAIN-CONTAINING PROTEIN"/>
    <property type="match status" value="1"/>
</dbReference>
<dbReference type="Pfam" id="PF24784">
    <property type="entry name" value="Temptin_C"/>
    <property type="match status" value="1"/>
</dbReference>
<gene>
    <name evidence="3" type="ORF">FSP39_021757</name>
</gene>
<name>A0AA88YJN8_PINIB</name>
<comment type="caution">
    <text evidence="3">The sequence shown here is derived from an EMBL/GenBank/DDBJ whole genome shotgun (WGS) entry which is preliminary data.</text>
</comment>
<proteinExistence type="predicted"/>
<evidence type="ECO:0000313" key="3">
    <source>
        <dbReference type="EMBL" id="KAK3100558.1"/>
    </source>
</evidence>
<evidence type="ECO:0000256" key="1">
    <source>
        <dbReference type="SAM" id="SignalP"/>
    </source>
</evidence>
<evidence type="ECO:0000313" key="4">
    <source>
        <dbReference type="Proteomes" id="UP001186944"/>
    </source>
</evidence>
<organism evidence="3 4">
    <name type="scientific">Pinctada imbricata</name>
    <name type="common">Atlantic pearl-oyster</name>
    <name type="synonym">Pinctada martensii</name>
    <dbReference type="NCBI Taxonomy" id="66713"/>
    <lineage>
        <taxon>Eukaryota</taxon>
        <taxon>Metazoa</taxon>
        <taxon>Spiralia</taxon>
        <taxon>Lophotrochozoa</taxon>
        <taxon>Mollusca</taxon>
        <taxon>Bivalvia</taxon>
        <taxon>Autobranchia</taxon>
        <taxon>Pteriomorphia</taxon>
        <taxon>Pterioida</taxon>
        <taxon>Pterioidea</taxon>
        <taxon>Pteriidae</taxon>
        <taxon>Pinctada</taxon>
    </lineage>
</organism>
<evidence type="ECO:0000259" key="2">
    <source>
        <dbReference type="Pfam" id="PF24784"/>
    </source>
</evidence>
<dbReference type="InterPro" id="IPR018247">
    <property type="entry name" value="EF_Hand_1_Ca_BS"/>
</dbReference>
<accession>A0AA88YJN8</accession>
<feature type="domain" description="Temptin Cys/Cys disulfide" evidence="2">
    <location>
        <begin position="20"/>
        <end position="119"/>
    </location>
</feature>
<dbReference type="InterPro" id="IPR055313">
    <property type="entry name" value="Temptin-like"/>
</dbReference>
<keyword evidence="4" id="KW-1185">Reference proteome</keyword>
<reference evidence="3" key="1">
    <citation type="submission" date="2019-08" db="EMBL/GenBank/DDBJ databases">
        <title>The improved chromosome-level genome for the pearl oyster Pinctada fucata martensii using PacBio sequencing and Hi-C.</title>
        <authorList>
            <person name="Zheng Z."/>
        </authorList>
    </citation>
    <scope>NUCLEOTIDE SEQUENCE</scope>
    <source>
        <strain evidence="3">ZZ-2019</strain>
        <tissue evidence="3">Adductor muscle</tissue>
    </source>
</reference>
<feature type="signal peptide" evidence="1">
    <location>
        <begin position="1"/>
        <end position="20"/>
    </location>
</feature>
<sequence>MAAIHFIVLFCGSIFHHCLSYPSFLDDIPNARTVPDPCDVRLGVERDKWRRVGHLPPSLEYRDPNTRKLTKNPFGADFIKHGRKFTKELCNMDSDGDGKMNWEELGFKSGYFCTFANYTQFWNAFAKKKAPAHPGLCEYHREKCIQEELKAINFCMTPAKFDLRETKLRFQVWPERDRRNNQTLS</sequence>
<keyword evidence="1" id="KW-0732">Signal</keyword>
<dbReference type="InterPro" id="IPR057626">
    <property type="entry name" value="S-S_Temptin"/>
</dbReference>
<dbReference type="EMBL" id="VSWD01000006">
    <property type="protein sequence ID" value="KAK3100558.1"/>
    <property type="molecule type" value="Genomic_DNA"/>
</dbReference>
<protein>
    <recommendedName>
        <fullName evidence="2">Temptin Cys/Cys disulfide domain-containing protein</fullName>
    </recommendedName>
</protein>
<dbReference type="PANTHER" id="PTHR34737">
    <property type="entry name" value="EF-HAND DOMAIN-CONTAINING PROTEIN"/>
    <property type="match status" value="1"/>
</dbReference>
<dbReference type="PROSITE" id="PS00018">
    <property type="entry name" value="EF_HAND_1"/>
    <property type="match status" value="1"/>
</dbReference>
<feature type="chain" id="PRO_5041710741" description="Temptin Cys/Cys disulfide domain-containing protein" evidence="1">
    <location>
        <begin position="21"/>
        <end position="185"/>
    </location>
</feature>